<feature type="transmembrane region" description="Helical" evidence="2">
    <location>
        <begin position="58"/>
        <end position="82"/>
    </location>
</feature>
<evidence type="ECO:0000256" key="2">
    <source>
        <dbReference type="SAM" id="Phobius"/>
    </source>
</evidence>
<dbReference type="PANTHER" id="PTHR33420:SF3">
    <property type="entry name" value="FIMBRIAL SUBUNIT ELFA"/>
    <property type="match status" value="1"/>
</dbReference>
<dbReference type="Gene3D" id="2.60.40.1090">
    <property type="entry name" value="Fimbrial-type adhesion domain"/>
    <property type="match status" value="1"/>
</dbReference>
<dbReference type="AlphaFoldDB" id="B1FY77"/>
<keyword evidence="2" id="KW-1133">Transmembrane helix</keyword>
<evidence type="ECO:0000313" key="4">
    <source>
        <dbReference type="EMBL" id="EDT11403.1"/>
    </source>
</evidence>
<keyword evidence="1" id="KW-0732">Signal</keyword>
<evidence type="ECO:0000256" key="1">
    <source>
        <dbReference type="ARBA" id="ARBA00022729"/>
    </source>
</evidence>
<dbReference type="GO" id="GO:0043709">
    <property type="term" value="P:cell adhesion involved in single-species biofilm formation"/>
    <property type="evidence" value="ECO:0007669"/>
    <property type="project" value="TreeGrafter"/>
</dbReference>
<dbReference type="InterPro" id="IPR050263">
    <property type="entry name" value="Bact_Fimbrial_Adh_Pro"/>
</dbReference>
<dbReference type="InterPro" id="IPR008966">
    <property type="entry name" value="Adhesion_dom_sf"/>
</dbReference>
<dbReference type="Proteomes" id="UP000005045">
    <property type="component" value="Unassembled WGS sequence"/>
</dbReference>
<protein>
    <submittedName>
        <fullName evidence="4">Fimbrial protein</fullName>
    </submittedName>
</protein>
<dbReference type="GO" id="GO:0009289">
    <property type="term" value="C:pilus"/>
    <property type="evidence" value="ECO:0007669"/>
    <property type="project" value="InterPro"/>
</dbReference>
<evidence type="ECO:0000313" key="5">
    <source>
        <dbReference type="Proteomes" id="UP000005045"/>
    </source>
</evidence>
<dbReference type="Pfam" id="PF00419">
    <property type="entry name" value="Fimbrial"/>
    <property type="match status" value="1"/>
</dbReference>
<keyword evidence="2" id="KW-0472">Membrane</keyword>
<dbReference type="SUPFAM" id="SSF49401">
    <property type="entry name" value="Bacterial adhesins"/>
    <property type="match status" value="1"/>
</dbReference>
<name>B1FY77_PARG4</name>
<dbReference type="InterPro" id="IPR000259">
    <property type="entry name" value="Adhesion_dom_fimbrial"/>
</dbReference>
<dbReference type="EMBL" id="ABLD01000004">
    <property type="protein sequence ID" value="EDT11403.1"/>
    <property type="molecule type" value="Genomic_DNA"/>
</dbReference>
<sequence length="232" mass="23496">MIPQADRRGNADATNRTYATVRLIARFAATRRPAGPHLPNDAAAPSILKLNNPTMRKILMLLAASAVIAAMGAGSAGSALAADANLKFTGLITQPSCTVDSSTANQTISLGSAPIMNFPAIGSTGNPTAFTLNLVNCSPGTAVTMSVAGTIDTVASVLQNTGTATQVGVQILKAASVGATTGTPVTLNSTSSLGTVDNTNTMTVPFVAQFYRLGTLTAGSVTTTATVNFTYN</sequence>
<feature type="domain" description="Fimbrial-type adhesion" evidence="3">
    <location>
        <begin position="87"/>
        <end position="231"/>
    </location>
</feature>
<gene>
    <name evidence="4" type="ORF">BgramDRAFT_1928</name>
</gene>
<dbReference type="InterPro" id="IPR036937">
    <property type="entry name" value="Adhesion_dom_fimbrial_sf"/>
</dbReference>
<accession>B1FY77</accession>
<reference evidence="4 5" key="1">
    <citation type="submission" date="2008-03" db="EMBL/GenBank/DDBJ databases">
        <title>Sequencing of the draft genome and assembly of Burkholderia graminis C4D1M.</title>
        <authorList>
            <consortium name="US DOE Joint Genome Institute (JGI-PGF)"/>
            <person name="Copeland A."/>
            <person name="Lucas S."/>
            <person name="Lapidus A."/>
            <person name="Glavina del Rio T."/>
            <person name="Dalin E."/>
            <person name="Tice H."/>
            <person name="Bruce D."/>
            <person name="Goodwin L."/>
            <person name="Pitluck S."/>
            <person name="Larimer F."/>
            <person name="Land M.L."/>
            <person name="Hauser L."/>
            <person name="Tiedje J."/>
            <person name="Richardson P."/>
        </authorList>
    </citation>
    <scope>NUCLEOTIDE SEQUENCE [LARGE SCALE GENOMIC DNA]</scope>
    <source>
        <strain evidence="5">ATCC 700544 / DSM 17151 / LMG 18924 / NCIMB 13744 / C4D1M</strain>
    </source>
</reference>
<comment type="caution">
    <text evidence="4">The sequence shown here is derived from an EMBL/GenBank/DDBJ whole genome shotgun (WGS) entry which is preliminary data.</text>
</comment>
<dbReference type="PANTHER" id="PTHR33420">
    <property type="entry name" value="FIMBRIAL SUBUNIT ELFA-RELATED"/>
    <property type="match status" value="1"/>
</dbReference>
<evidence type="ECO:0000259" key="3">
    <source>
        <dbReference type="Pfam" id="PF00419"/>
    </source>
</evidence>
<proteinExistence type="predicted"/>
<organism evidence="4 5">
    <name type="scientific">Paraburkholderia graminis (strain ATCC 700544 / DSM 17151 / LMG 18924 / NCIMB 13744 / C4D1M)</name>
    <dbReference type="NCBI Taxonomy" id="396598"/>
    <lineage>
        <taxon>Bacteria</taxon>
        <taxon>Pseudomonadati</taxon>
        <taxon>Pseudomonadota</taxon>
        <taxon>Betaproteobacteria</taxon>
        <taxon>Burkholderiales</taxon>
        <taxon>Burkholderiaceae</taxon>
        <taxon>Paraburkholderia</taxon>
    </lineage>
</organism>
<keyword evidence="5" id="KW-1185">Reference proteome</keyword>
<keyword evidence="2" id="KW-0812">Transmembrane</keyword>